<evidence type="ECO:0000313" key="4">
    <source>
        <dbReference type="Proteomes" id="UP000288943"/>
    </source>
</evidence>
<dbReference type="Gene3D" id="3.30.420.40">
    <property type="match status" value="2"/>
</dbReference>
<feature type="domain" description="ATPase BadF/BadG/BcrA/BcrD type" evidence="1">
    <location>
        <begin position="5"/>
        <end position="265"/>
    </location>
</feature>
<accession>A0A410WQZ9</accession>
<dbReference type="Proteomes" id="UP001527202">
    <property type="component" value="Unassembled WGS sequence"/>
</dbReference>
<dbReference type="Proteomes" id="UP000288943">
    <property type="component" value="Chromosome"/>
</dbReference>
<gene>
    <name evidence="2" type="ORF">M5X16_02380</name>
    <name evidence="3" type="ORF">PC41400_03820</name>
</gene>
<evidence type="ECO:0000313" key="5">
    <source>
        <dbReference type="Proteomes" id="UP001527202"/>
    </source>
</evidence>
<organism evidence="3 4">
    <name type="scientific">Paenibacillus chitinolyticus</name>
    <dbReference type="NCBI Taxonomy" id="79263"/>
    <lineage>
        <taxon>Bacteria</taxon>
        <taxon>Bacillati</taxon>
        <taxon>Bacillota</taxon>
        <taxon>Bacilli</taxon>
        <taxon>Bacillales</taxon>
        <taxon>Paenibacillaceae</taxon>
        <taxon>Paenibacillus</taxon>
    </lineage>
</organism>
<dbReference type="EMBL" id="CP026520">
    <property type="protein sequence ID" value="QAV16858.1"/>
    <property type="molecule type" value="Genomic_DNA"/>
</dbReference>
<evidence type="ECO:0000313" key="2">
    <source>
        <dbReference type="EMBL" id="MCY9594617.1"/>
    </source>
</evidence>
<evidence type="ECO:0000313" key="3">
    <source>
        <dbReference type="EMBL" id="QAV16858.1"/>
    </source>
</evidence>
<keyword evidence="5" id="KW-1185">Reference proteome</keyword>
<dbReference type="KEGG" id="pchi:PC41400_03820"/>
<dbReference type="RefSeq" id="WP_042232201.1">
    <property type="nucleotide sequence ID" value="NZ_CP026520.1"/>
</dbReference>
<reference evidence="3 4" key="1">
    <citation type="submission" date="2018-01" db="EMBL/GenBank/DDBJ databases">
        <title>The whole genome sequencing and assembly of Paenibacillus chitinolyticus KCCM 41400 strain.</title>
        <authorList>
            <person name="Kim J.-Y."/>
            <person name="Park M.-K."/>
            <person name="Lee Y.-J."/>
            <person name="Yi H."/>
            <person name="Bahn Y.-S."/>
            <person name="Kim J.F."/>
            <person name="Lee D.-W."/>
        </authorList>
    </citation>
    <scope>NUCLEOTIDE SEQUENCE [LARGE SCALE GENOMIC DNA]</scope>
    <source>
        <strain evidence="3 4">KCCM 41400</strain>
    </source>
</reference>
<reference evidence="2 5" key="2">
    <citation type="submission" date="2022-05" db="EMBL/GenBank/DDBJ databases">
        <title>Genome Sequencing of Bee-Associated Microbes.</title>
        <authorList>
            <person name="Dunlap C."/>
        </authorList>
    </citation>
    <scope>NUCLEOTIDE SEQUENCE [LARGE SCALE GENOMIC DNA]</scope>
    <source>
        <strain evidence="2 5">NRRL B-23120</strain>
    </source>
</reference>
<dbReference type="OrthoDB" id="9772633at2"/>
<dbReference type="CDD" id="cd24007">
    <property type="entry name" value="ASKHA_NBD_eukNAGK-like"/>
    <property type="match status" value="1"/>
</dbReference>
<dbReference type="SUPFAM" id="SSF53067">
    <property type="entry name" value="Actin-like ATPase domain"/>
    <property type="match status" value="2"/>
</dbReference>
<dbReference type="InterPro" id="IPR052519">
    <property type="entry name" value="Euk-type_GlcNAc_Kinase"/>
</dbReference>
<dbReference type="GeneID" id="95373946"/>
<proteinExistence type="predicted"/>
<dbReference type="Pfam" id="PF01869">
    <property type="entry name" value="BcrAD_BadFG"/>
    <property type="match status" value="1"/>
</dbReference>
<name>A0A410WQZ9_9BACL</name>
<sequence length="313" mass="32704">MDYVIGLDGGGTKTEALAIDLSGAELGTWTGGPGNPHAVTFATASAELGRLLTTVKDALPGRRCLAVCAGLAGVDTAEERSTMERYLTQTLTGSAYEGVSLLIKNDAEIALKAALGSSQGIIAIAGTGSIIYAFDSEGNKYRAGGWGHLLGDQGSGYDIGLSVLQTVMKSYDGVLPATILTEAVLQKHGIRDASELRGIVYQPGVQKAQIAEHAEFAVRAAAAGDKLARQIIVRSAEDLADLVVALRNRHPELDRLKIGAAGSIFAYCPLFYDTFRVSVSQEDDLSDVVLSGRRSSAGAADYARELAASQGAK</sequence>
<evidence type="ECO:0000259" key="1">
    <source>
        <dbReference type="Pfam" id="PF01869"/>
    </source>
</evidence>
<dbReference type="InterPro" id="IPR043129">
    <property type="entry name" value="ATPase_NBD"/>
</dbReference>
<dbReference type="PANTHER" id="PTHR43190">
    <property type="entry name" value="N-ACETYL-D-GLUCOSAMINE KINASE"/>
    <property type="match status" value="1"/>
</dbReference>
<protein>
    <submittedName>
        <fullName evidence="3">ATPase</fullName>
    </submittedName>
</protein>
<dbReference type="EMBL" id="JAMDMJ010000002">
    <property type="protein sequence ID" value="MCY9594617.1"/>
    <property type="molecule type" value="Genomic_DNA"/>
</dbReference>
<dbReference type="InterPro" id="IPR002731">
    <property type="entry name" value="ATPase_BadF"/>
</dbReference>
<dbReference type="PANTHER" id="PTHR43190:SF3">
    <property type="entry name" value="N-ACETYL-D-GLUCOSAMINE KINASE"/>
    <property type="match status" value="1"/>
</dbReference>
<dbReference type="AlphaFoldDB" id="A0A410WQZ9"/>